<dbReference type="Proteomes" id="UP000749559">
    <property type="component" value="Unassembled WGS sequence"/>
</dbReference>
<name>A0A8J1U9G5_OWEFU</name>
<sequence>MSASAPPPPTYNAAVGMPGPGYPGQPGGTGFPAQPGGYSAQPVRDTSPYEGPGEAAIPLMPGYPPQGGQGAPGQGPPPMPMPFRPPPNTMPAPGYGGAQPHMPSGYQPPPQPVGGQPVDPEAGQPKPWSDEDDFTRGDWSDKAIRRAFIRKVYLILTAQLLVTVGVICFFLFHLPTKIWVRQNSWFYYVSYATFFVTYIVLVCCPKVRRKYPGNFICLAVFTLAFSYMVGTISSYYNHESVMIAVGITAAVCLAISIFAIQTKIDFTLCSGLLFALVMVLFFFGIACMIVMFTIGYNHILNCVYAGLGALVFSLFLVFDTQQIVGGRKHELSQEEYIYGALQLYLDVVYIFIFLLSFFKSS</sequence>
<feature type="transmembrane region" description="Helical" evidence="6">
    <location>
        <begin position="152"/>
        <end position="173"/>
    </location>
</feature>
<dbReference type="AlphaFoldDB" id="A0A8J1U9G5"/>
<dbReference type="EMBL" id="CAIIXF020000001">
    <property type="protein sequence ID" value="CAH1773534.1"/>
    <property type="molecule type" value="Genomic_DNA"/>
</dbReference>
<keyword evidence="2 6" id="KW-0812">Transmembrane</keyword>
<feature type="transmembrane region" description="Helical" evidence="6">
    <location>
        <begin position="241"/>
        <end position="260"/>
    </location>
</feature>
<gene>
    <name evidence="7" type="ORF">OFUS_LOCUS1119</name>
</gene>
<dbReference type="GO" id="GO:0016020">
    <property type="term" value="C:membrane"/>
    <property type="evidence" value="ECO:0007669"/>
    <property type="project" value="UniProtKB-SubCell"/>
</dbReference>
<feature type="compositionally biased region" description="Pro residues" evidence="5">
    <location>
        <begin position="1"/>
        <end position="10"/>
    </location>
</feature>
<evidence type="ECO:0000256" key="4">
    <source>
        <dbReference type="ARBA" id="ARBA00023136"/>
    </source>
</evidence>
<dbReference type="PANTHER" id="PTHR23291:SF127">
    <property type="entry name" value="PROTEIN LIFEGUARD 1-LIKE"/>
    <property type="match status" value="1"/>
</dbReference>
<feature type="region of interest" description="Disordered" evidence="5">
    <location>
        <begin position="1"/>
        <end position="135"/>
    </location>
</feature>
<feature type="transmembrane region" description="Helical" evidence="6">
    <location>
        <begin position="185"/>
        <end position="203"/>
    </location>
</feature>
<dbReference type="PANTHER" id="PTHR23291">
    <property type="entry name" value="BAX INHIBITOR-RELATED"/>
    <property type="match status" value="1"/>
</dbReference>
<evidence type="ECO:0000313" key="8">
    <source>
        <dbReference type="Proteomes" id="UP000749559"/>
    </source>
</evidence>
<evidence type="ECO:0000256" key="1">
    <source>
        <dbReference type="ARBA" id="ARBA00004141"/>
    </source>
</evidence>
<dbReference type="CDD" id="cd10428">
    <property type="entry name" value="LFG_like"/>
    <property type="match status" value="1"/>
</dbReference>
<dbReference type="GO" id="GO:0005783">
    <property type="term" value="C:endoplasmic reticulum"/>
    <property type="evidence" value="ECO:0007669"/>
    <property type="project" value="TreeGrafter"/>
</dbReference>
<keyword evidence="8" id="KW-1185">Reference proteome</keyword>
<organism evidence="7 8">
    <name type="scientific">Owenia fusiformis</name>
    <name type="common">Polychaete worm</name>
    <dbReference type="NCBI Taxonomy" id="6347"/>
    <lineage>
        <taxon>Eukaryota</taxon>
        <taxon>Metazoa</taxon>
        <taxon>Spiralia</taxon>
        <taxon>Lophotrochozoa</taxon>
        <taxon>Annelida</taxon>
        <taxon>Polychaeta</taxon>
        <taxon>Sedentaria</taxon>
        <taxon>Canalipalpata</taxon>
        <taxon>Sabellida</taxon>
        <taxon>Oweniida</taxon>
        <taxon>Oweniidae</taxon>
        <taxon>Owenia</taxon>
    </lineage>
</organism>
<evidence type="ECO:0000256" key="5">
    <source>
        <dbReference type="SAM" id="MobiDB-lite"/>
    </source>
</evidence>
<feature type="compositionally biased region" description="Pro residues" evidence="5">
    <location>
        <begin position="74"/>
        <end position="90"/>
    </location>
</feature>
<feature type="compositionally biased region" description="Gly residues" evidence="5">
    <location>
        <begin position="18"/>
        <end position="30"/>
    </location>
</feature>
<keyword evidence="4 6" id="KW-0472">Membrane</keyword>
<reference evidence="7" key="1">
    <citation type="submission" date="2022-03" db="EMBL/GenBank/DDBJ databases">
        <authorList>
            <person name="Martin C."/>
        </authorList>
    </citation>
    <scope>NUCLEOTIDE SEQUENCE</scope>
</reference>
<feature type="transmembrane region" description="Helical" evidence="6">
    <location>
        <begin position="338"/>
        <end position="358"/>
    </location>
</feature>
<comment type="subcellular location">
    <subcellularLocation>
        <location evidence="1">Membrane</location>
        <topology evidence="1">Multi-pass membrane protein</topology>
    </subcellularLocation>
</comment>
<accession>A0A8J1U9G5</accession>
<protein>
    <submittedName>
        <fullName evidence="7">Uncharacterized protein</fullName>
    </submittedName>
</protein>
<dbReference type="OrthoDB" id="7933078at2759"/>
<dbReference type="GO" id="GO:0005794">
    <property type="term" value="C:Golgi apparatus"/>
    <property type="evidence" value="ECO:0007669"/>
    <property type="project" value="TreeGrafter"/>
</dbReference>
<feature type="transmembrane region" description="Helical" evidence="6">
    <location>
        <begin position="298"/>
        <end position="318"/>
    </location>
</feature>
<evidence type="ECO:0000256" key="3">
    <source>
        <dbReference type="ARBA" id="ARBA00022989"/>
    </source>
</evidence>
<comment type="caution">
    <text evidence="7">The sequence shown here is derived from an EMBL/GenBank/DDBJ whole genome shotgun (WGS) entry which is preliminary data.</text>
</comment>
<dbReference type="InterPro" id="IPR006214">
    <property type="entry name" value="Bax_inhibitor_1-related"/>
</dbReference>
<evidence type="ECO:0000256" key="6">
    <source>
        <dbReference type="SAM" id="Phobius"/>
    </source>
</evidence>
<evidence type="ECO:0000313" key="7">
    <source>
        <dbReference type="EMBL" id="CAH1773534.1"/>
    </source>
</evidence>
<evidence type="ECO:0000256" key="2">
    <source>
        <dbReference type="ARBA" id="ARBA00022692"/>
    </source>
</evidence>
<feature type="transmembrane region" description="Helical" evidence="6">
    <location>
        <begin position="272"/>
        <end position="292"/>
    </location>
</feature>
<dbReference type="GO" id="GO:2001234">
    <property type="term" value="P:negative regulation of apoptotic signaling pathway"/>
    <property type="evidence" value="ECO:0007669"/>
    <property type="project" value="TreeGrafter"/>
</dbReference>
<dbReference type="Pfam" id="PF01027">
    <property type="entry name" value="Bax1-I"/>
    <property type="match status" value="1"/>
</dbReference>
<keyword evidence="3 6" id="KW-1133">Transmembrane helix</keyword>
<feature type="transmembrane region" description="Helical" evidence="6">
    <location>
        <begin position="215"/>
        <end position="235"/>
    </location>
</feature>
<proteinExistence type="predicted"/>